<protein>
    <submittedName>
        <fullName evidence="1">2561_t:CDS:1</fullName>
    </submittedName>
</protein>
<keyword evidence="2" id="KW-1185">Reference proteome</keyword>
<gene>
    <name evidence="1" type="ORF">SCALOS_LOCUS4123</name>
</gene>
<evidence type="ECO:0000313" key="1">
    <source>
        <dbReference type="EMBL" id="CAG8522409.1"/>
    </source>
</evidence>
<reference evidence="1" key="1">
    <citation type="submission" date="2021-06" db="EMBL/GenBank/DDBJ databases">
        <authorList>
            <person name="Kallberg Y."/>
            <person name="Tangrot J."/>
            <person name="Rosling A."/>
        </authorList>
    </citation>
    <scope>NUCLEOTIDE SEQUENCE</scope>
    <source>
        <strain evidence="1">AU212A</strain>
    </source>
</reference>
<comment type="caution">
    <text evidence="1">The sequence shown here is derived from an EMBL/GenBank/DDBJ whole genome shotgun (WGS) entry which is preliminary data.</text>
</comment>
<sequence length="190" mass="21834">NTRDYLVPSVWGSVDKRDDPYASAAEVKFDFTEDLPSISYSLNEPYDGTYLNMLYLTGSLPISTSNESIIPKCEKIEIICESHDQGWSSYPQDQGTYNNSWTWGEVSIVSSRQNNNLQDQLTEINEEVIEKESNVRYEIYRNRHADSDWQTHQYEFVSEHPLVQNLQPGDMITDMSLGRVTMGNMNTDTP</sequence>
<name>A0ACA9LC95_9GLOM</name>
<dbReference type="Proteomes" id="UP000789860">
    <property type="component" value="Unassembled WGS sequence"/>
</dbReference>
<feature type="non-terminal residue" evidence="1">
    <location>
        <position position="1"/>
    </location>
</feature>
<proteinExistence type="predicted"/>
<evidence type="ECO:0000313" key="2">
    <source>
        <dbReference type="Proteomes" id="UP000789860"/>
    </source>
</evidence>
<organism evidence="1 2">
    <name type="scientific">Scutellospora calospora</name>
    <dbReference type="NCBI Taxonomy" id="85575"/>
    <lineage>
        <taxon>Eukaryota</taxon>
        <taxon>Fungi</taxon>
        <taxon>Fungi incertae sedis</taxon>
        <taxon>Mucoromycota</taxon>
        <taxon>Glomeromycotina</taxon>
        <taxon>Glomeromycetes</taxon>
        <taxon>Diversisporales</taxon>
        <taxon>Gigasporaceae</taxon>
        <taxon>Scutellospora</taxon>
    </lineage>
</organism>
<accession>A0ACA9LC95</accession>
<dbReference type="EMBL" id="CAJVPM010005307">
    <property type="protein sequence ID" value="CAG8522409.1"/>
    <property type="molecule type" value="Genomic_DNA"/>
</dbReference>